<evidence type="ECO:0000256" key="2">
    <source>
        <dbReference type="ARBA" id="ARBA00009904"/>
    </source>
</evidence>
<evidence type="ECO:0000256" key="6">
    <source>
        <dbReference type="ARBA" id="ARBA00022989"/>
    </source>
</evidence>
<dbReference type="EMBL" id="JAPFFF010000014">
    <property type="protein sequence ID" value="KAK8870321.1"/>
    <property type="molecule type" value="Genomic_DNA"/>
</dbReference>
<keyword evidence="5 9" id="KW-0375">Hydrogen ion transport</keyword>
<comment type="caution">
    <text evidence="10">The sequence shown here is derived from an EMBL/GenBank/DDBJ whole genome shotgun (WGS) entry which is preliminary data.</text>
</comment>
<comment type="similarity">
    <text evidence="2 9">Belongs to the V-ATPase 116 kDa subunit family.</text>
</comment>
<dbReference type="InterPro" id="IPR002490">
    <property type="entry name" value="V-ATPase_116kDa_su"/>
</dbReference>
<keyword evidence="11" id="KW-1185">Reference proteome</keyword>
<dbReference type="PANTHER" id="PTHR11629:SF63">
    <property type="entry name" value="V-TYPE PROTON ATPASE SUBUNIT A"/>
    <property type="match status" value="1"/>
</dbReference>
<feature type="transmembrane region" description="Helical" evidence="9">
    <location>
        <begin position="625"/>
        <end position="645"/>
    </location>
</feature>
<keyword evidence="8 9" id="KW-0472">Membrane</keyword>
<dbReference type="Pfam" id="PF01496">
    <property type="entry name" value="V_ATPase_I"/>
    <property type="match status" value="1"/>
</dbReference>
<dbReference type="InterPro" id="IPR026028">
    <property type="entry name" value="V-type_ATPase_116kDa_su_euka"/>
</dbReference>
<evidence type="ECO:0000256" key="8">
    <source>
        <dbReference type="ARBA" id="ARBA00023136"/>
    </source>
</evidence>
<feature type="transmembrane region" description="Helical" evidence="9">
    <location>
        <begin position="555"/>
        <end position="577"/>
    </location>
</feature>
<gene>
    <name evidence="10" type="ORF">M9Y10_008200</name>
</gene>
<reference evidence="10 11" key="1">
    <citation type="submission" date="2024-04" db="EMBL/GenBank/DDBJ databases">
        <title>Tritrichomonas musculus Genome.</title>
        <authorList>
            <person name="Alves-Ferreira E."/>
            <person name="Grigg M."/>
            <person name="Lorenzi H."/>
            <person name="Galac M."/>
        </authorList>
    </citation>
    <scope>NUCLEOTIDE SEQUENCE [LARGE SCALE GENOMIC DNA]</scope>
    <source>
        <strain evidence="10 11">EAF2021</strain>
    </source>
</reference>
<protein>
    <recommendedName>
        <fullName evidence="9">V-type proton ATPase subunit a</fullName>
    </recommendedName>
</protein>
<proteinExistence type="inferred from homology"/>
<feature type="transmembrane region" description="Helical" evidence="9">
    <location>
        <begin position="666"/>
        <end position="688"/>
    </location>
</feature>
<organism evidence="10 11">
    <name type="scientific">Tritrichomonas musculus</name>
    <dbReference type="NCBI Taxonomy" id="1915356"/>
    <lineage>
        <taxon>Eukaryota</taxon>
        <taxon>Metamonada</taxon>
        <taxon>Parabasalia</taxon>
        <taxon>Tritrichomonadida</taxon>
        <taxon>Tritrichomonadidae</taxon>
        <taxon>Tritrichomonas</taxon>
    </lineage>
</organism>
<dbReference type="PIRSF" id="PIRSF001293">
    <property type="entry name" value="ATP6V0A1"/>
    <property type="match status" value="1"/>
</dbReference>
<feature type="transmembrane region" description="Helical" evidence="9">
    <location>
        <begin position="708"/>
        <end position="737"/>
    </location>
</feature>
<evidence type="ECO:0000256" key="5">
    <source>
        <dbReference type="ARBA" id="ARBA00022781"/>
    </source>
</evidence>
<feature type="transmembrane region" description="Helical" evidence="9">
    <location>
        <begin position="449"/>
        <end position="467"/>
    </location>
</feature>
<evidence type="ECO:0000256" key="1">
    <source>
        <dbReference type="ARBA" id="ARBA00004141"/>
    </source>
</evidence>
<keyword evidence="4 9" id="KW-0812">Transmembrane</keyword>
<evidence type="ECO:0000313" key="10">
    <source>
        <dbReference type="EMBL" id="KAK8870321.1"/>
    </source>
</evidence>
<dbReference type="PANTHER" id="PTHR11629">
    <property type="entry name" value="VACUOLAR PROTON ATPASES"/>
    <property type="match status" value="1"/>
</dbReference>
<evidence type="ECO:0000256" key="3">
    <source>
        <dbReference type="ARBA" id="ARBA00022448"/>
    </source>
</evidence>
<evidence type="ECO:0000256" key="9">
    <source>
        <dbReference type="RuleBase" id="RU361189"/>
    </source>
</evidence>
<feature type="transmembrane region" description="Helical" evidence="9">
    <location>
        <begin position="525"/>
        <end position="543"/>
    </location>
</feature>
<name>A0ABR2IXU6_9EUKA</name>
<keyword evidence="6 9" id="KW-1133">Transmembrane helix</keyword>
<comment type="subcellular location">
    <subcellularLocation>
        <location evidence="1">Membrane</location>
        <topology evidence="1">Multi-pass membrane protein</topology>
    </subcellularLocation>
</comment>
<keyword evidence="7 9" id="KW-0406">Ion transport</keyword>
<evidence type="ECO:0000256" key="7">
    <source>
        <dbReference type="ARBA" id="ARBA00023065"/>
    </source>
</evidence>
<sequence>MTAQSSVFFPEPMDRITIVCPTESTYQCMRAINDFGYVQFDDHNTGTKSLQKRYSEPFMQAEEAERSLRFLKTILESHELLPQAPSYDEVGGVENDNDFNQIVEQINSTANDARERKRIFDDLQNEIEMREQKLSCLRFFREVVHQHNVPPSSGTPDSEAYSATLLQTISTDNMFIVSVVCYIPAEKARRFVTTVFRLSRRNVIVNSGEIQDGQIPFALFASSPSIMERIKKVAESYGTNVFEFQQDDNTLDQIESELTADLNQMKAVNEQTLGGNLSFLQDVAVNIWGWVSYIAREKLTFATMDCGNFEETEGSVVYTGWCPTRYMPQLTELLNRTSRISVNPVPIHVHSRSVTLLNEDDEMPPTLIETNDFTYSFQCLNDAYGIPNYDELNGGAFYCTYPFLFGIMFGDMGHAFIYFLAAIAIFILDPIIKRKKIDLGDIGGSLFSFKWLVLFASICAFYCGFIYDEMFGLPVNFFGSHYVQNETNPMYYNKKDAAIYPFGIDPVWFFKDNELILMNSYKMKLAVVMGMTQMIFGLFLGLINHIHRRDITEILVTWIPQFLYLVPFFGYLVVLIIKKWCTDFSQNPDEVKQKDGVNLIQVMIAIILSFGSKDETLDLYGDTQWIVQKIILYIFVLSIPMLLFLRPIVDIVKKHGKPGFNLLEVFVMNLIGVIEFCLGALSHTASYLRLWALSLAHSQLSHVLYEELMIITINSGNCILIAVGFAGYVLMTIAILLGMEAFSALLHGIRLMWVEFSSKFYKGMGFEFKPASTKDALKAALS</sequence>
<evidence type="ECO:0000256" key="4">
    <source>
        <dbReference type="ARBA" id="ARBA00022692"/>
    </source>
</evidence>
<dbReference type="Proteomes" id="UP001470230">
    <property type="component" value="Unassembled WGS sequence"/>
</dbReference>
<comment type="function">
    <text evidence="9">Essential component of the vacuolar proton pump (V-ATPase), a multimeric enzyme that catalyzes the translocation of protons across the membranes. Required for assembly and activity of the V-ATPase.</text>
</comment>
<evidence type="ECO:0000313" key="11">
    <source>
        <dbReference type="Proteomes" id="UP001470230"/>
    </source>
</evidence>
<accession>A0ABR2IXU6</accession>
<feature type="transmembrane region" description="Helical" evidence="9">
    <location>
        <begin position="403"/>
        <end position="428"/>
    </location>
</feature>
<keyword evidence="3 9" id="KW-0813">Transport</keyword>